<dbReference type="InterPro" id="IPR033399">
    <property type="entry name" value="TP_0789-like"/>
</dbReference>
<evidence type="ECO:0000256" key="1">
    <source>
        <dbReference type="SAM" id="SignalP"/>
    </source>
</evidence>
<evidence type="ECO:0000313" key="4">
    <source>
        <dbReference type="Proteomes" id="UP000593994"/>
    </source>
</evidence>
<keyword evidence="4" id="KW-1185">Reference proteome</keyword>
<feature type="domain" description="Uncharacterized protein TP-0789" evidence="2">
    <location>
        <begin position="59"/>
        <end position="230"/>
    </location>
</feature>
<keyword evidence="3" id="KW-0449">Lipoprotein</keyword>
<feature type="signal peptide" evidence="1">
    <location>
        <begin position="1"/>
        <end position="16"/>
    </location>
</feature>
<dbReference type="Proteomes" id="UP000593994">
    <property type="component" value="Chromosome"/>
</dbReference>
<dbReference type="CDD" id="cd16329">
    <property type="entry name" value="LolA_like"/>
    <property type="match status" value="1"/>
</dbReference>
<evidence type="ECO:0000313" key="3">
    <source>
        <dbReference type="EMBL" id="QOY52862.1"/>
    </source>
</evidence>
<name>A0A7S7LWS3_9BACT</name>
<dbReference type="AlphaFoldDB" id="A0A7S7LWS3"/>
<dbReference type="KEGG" id="sbal:HUE88_04020"/>
<gene>
    <name evidence="3" type="ORF">HUE88_04020</name>
</gene>
<protein>
    <submittedName>
        <fullName evidence="3">Outer membrane lipoprotein-sorting protein</fullName>
    </submittedName>
</protein>
<dbReference type="EMBL" id="CP054492">
    <property type="protein sequence ID" value="QOY52862.1"/>
    <property type="molecule type" value="Genomic_DNA"/>
</dbReference>
<dbReference type="Pfam" id="PF17131">
    <property type="entry name" value="LolA_like"/>
    <property type="match status" value="1"/>
</dbReference>
<dbReference type="RefSeq" id="WP_194371319.1">
    <property type="nucleotide sequence ID" value="NZ_CP054492.1"/>
</dbReference>
<proteinExistence type="predicted"/>
<sequence length="237" mass="27187">MKLFALLLTLSTMLLAETILETIDRKLTPVSAQMYKKLINIEPDGSKKEFMMFQAKKDKDKMVSLFLSPDSEKGRATLRLGDNMWLYIPNVGRPLRITSMQSVVGGVFNNADIMRLDFSTEYDVVTKEEKEDFILLTLKAKNDTVSYDKLVMQVDKKTLTPMEVECYTSTKMLIKTLYYKELKDFGDGIVRPSVVETMSPMYKDYKSIMIYGKITPKNFPDEAFTLDTLANASDLRR</sequence>
<reference evidence="3 4" key="1">
    <citation type="submission" date="2020-05" db="EMBL/GenBank/DDBJ databases">
        <title>Sulfurimonas marisnigri, sp. nov., and Sulfurimonas baltica, sp. nov., manganese oxide reducing chemolithoautotrophs of the class Epsilonproteobacteria isolated from the pelagic redoxclines of the Black and Baltic Seas and emended description of the genus Sulfurimonas.</title>
        <authorList>
            <person name="Henkel J.V."/>
            <person name="Laudan C."/>
            <person name="Werner J."/>
            <person name="Neu T."/>
            <person name="Plewe S."/>
            <person name="Sproer C."/>
            <person name="Bunk B."/>
            <person name="Schulz-Vogt H.N."/>
        </authorList>
    </citation>
    <scope>NUCLEOTIDE SEQUENCE [LARGE SCALE GENOMIC DNA]</scope>
    <source>
        <strain evidence="3 4">GD2</strain>
    </source>
</reference>
<dbReference type="Gene3D" id="2.50.20.10">
    <property type="entry name" value="Lipoprotein localisation LolA/LolB/LppX"/>
    <property type="match status" value="1"/>
</dbReference>
<keyword evidence="1" id="KW-0732">Signal</keyword>
<evidence type="ECO:0000259" key="2">
    <source>
        <dbReference type="Pfam" id="PF17131"/>
    </source>
</evidence>
<feature type="chain" id="PRO_5032571067" evidence="1">
    <location>
        <begin position="17"/>
        <end position="237"/>
    </location>
</feature>
<organism evidence="3 4">
    <name type="scientific">Candidatus Sulfurimonas baltica</name>
    <dbReference type="NCBI Taxonomy" id="2740404"/>
    <lineage>
        <taxon>Bacteria</taxon>
        <taxon>Pseudomonadati</taxon>
        <taxon>Campylobacterota</taxon>
        <taxon>Epsilonproteobacteria</taxon>
        <taxon>Campylobacterales</taxon>
        <taxon>Sulfurimonadaceae</taxon>
        <taxon>Sulfurimonas</taxon>
    </lineage>
</organism>
<accession>A0A7S7LWS3</accession>